<feature type="transmembrane region" description="Helical" evidence="1">
    <location>
        <begin position="9"/>
        <end position="31"/>
    </location>
</feature>
<name>A0A368W7U6_9BACL</name>
<sequence length="306" mass="34293">MEKRLTTTAMLFSVGFVFMLVCMVGAFFYGIQIGSAKTEAKYISENEDANTAAASVSPYQQQDLVSFYHTVFLPYREFQNEWFAAMNKLSQGKTIEAASMFKDLSSLADTKAKEASSVDMQKSPLLGQAQVNYIRSLKLFKDASGMAAASAKTLTSNELIKHVEQEKTYLSAAQFALTAQQSYYSAMLKWSATVDPDIPSEYKAPSILELTQWQKLPITIKNKVMADQLLTRKKLTSYYPQDLTSRVDDFAQSGQAKKMKIHTLSAVVDLLINTEAVRSGDFTESKSRLFQQVLLPQLPFFYPETN</sequence>
<evidence type="ECO:0000256" key="1">
    <source>
        <dbReference type="SAM" id="Phobius"/>
    </source>
</evidence>
<dbReference type="RefSeq" id="WP_114378639.1">
    <property type="nucleotide sequence ID" value="NZ_QPJD01000002.1"/>
</dbReference>
<dbReference type="AlphaFoldDB" id="A0A368W7U6"/>
<dbReference type="OrthoDB" id="2649144at2"/>
<keyword evidence="1" id="KW-0812">Transmembrane</keyword>
<keyword evidence="1" id="KW-1133">Transmembrane helix</keyword>
<organism evidence="2 3">
    <name type="scientific">Paenibacillus prosopidis</name>
    <dbReference type="NCBI Taxonomy" id="630520"/>
    <lineage>
        <taxon>Bacteria</taxon>
        <taxon>Bacillati</taxon>
        <taxon>Bacillota</taxon>
        <taxon>Bacilli</taxon>
        <taxon>Bacillales</taxon>
        <taxon>Paenibacillaceae</taxon>
        <taxon>Paenibacillus</taxon>
    </lineage>
</organism>
<gene>
    <name evidence="2" type="ORF">DFP97_102340</name>
</gene>
<evidence type="ECO:0000313" key="2">
    <source>
        <dbReference type="EMBL" id="RCW51146.1"/>
    </source>
</evidence>
<proteinExistence type="predicted"/>
<protein>
    <submittedName>
        <fullName evidence="2">Uncharacterized protein</fullName>
    </submittedName>
</protein>
<keyword evidence="1" id="KW-0472">Membrane</keyword>
<dbReference type="EMBL" id="QPJD01000002">
    <property type="protein sequence ID" value="RCW51146.1"/>
    <property type="molecule type" value="Genomic_DNA"/>
</dbReference>
<comment type="caution">
    <text evidence="2">The sequence shown here is derived from an EMBL/GenBank/DDBJ whole genome shotgun (WGS) entry which is preliminary data.</text>
</comment>
<accession>A0A368W7U6</accession>
<evidence type="ECO:0000313" key="3">
    <source>
        <dbReference type="Proteomes" id="UP000252415"/>
    </source>
</evidence>
<reference evidence="2 3" key="1">
    <citation type="submission" date="2018-07" db="EMBL/GenBank/DDBJ databases">
        <title>Genomic Encyclopedia of Type Strains, Phase III (KMG-III): the genomes of soil and plant-associated and newly described type strains.</title>
        <authorList>
            <person name="Whitman W."/>
        </authorList>
    </citation>
    <scope>NUCLEOTIDE SEQUENCE [LARGE SCALE GENOMIC DNA]</scope>
    <source>
        <strain evidence="2 3">CECT 7506</strain>
    </source>
</reference>
<dbReference type="Proteomes" id="UP000252415">
    <property type="component" value="Unassembled WGS sequence"/>
</dbReference>
<keyword evidence="3" id="KW-1185">Reference proteome</keyword>